<gene>
    <name evidence="13" type="ORF">DH2020_014112</name>
</gene>
<dbReference type="PROSITE" id="PS51762">
    <property type="entry name" value="GH16_2"/>
    <property type="match status" value="1"/>
</dbReference>
<dbReference type="InterPro" id="IPR044791">
    <property type="entry name" value="Beta-glucanase/XTH"/>
</dbReference>
<dbReference type="Pfam" id="PF00722">
    <property type="entry name" value="Glyco_hydro_16"/>
    <property type="match status" value="1"/>
</dbReference>
<dbReference type="InterPro" id="IPR046829">
    <property type="entry name" value="Calmod_bind_C"/>
</dbReference>
<dbReference type="Gene3D" id="2.60.120.200">
    <property type="match status" value="1"/>
</dbReference>
<dbReference type="NCBIfam" id="TIGR00279">
    <property type="entry name" value="uL16_euk_arch"/>
    <property type="match status" value="1"/>
</dbReference>
<dbReference type="PROSITE" id="PS01257">
    <property type="entry name" value="RIBOSOMAL_L10E"/>
    <property type="match status" value="1"/>
</dbReference>
<organism evidence="13 14">
    <name type="scientific">Rehmannia glutinosa</name>
    <name type="common">Chinese foxglove</name>
    <dbReference type="NCBI Taxonomy" id="99300"/>
    <lineage>
        <taxon>Eukaryota</taxon>
        <taxon>Viridiplantae</taxon>
        <taxon>Streptophyta</taxon>
        <taxon>Embryophyta</taxon>
        <taxon>Tracheophyta</taxon>
        <taxon>Spermatophyta</taxon>
        <taxon>Magnoliopsida</taxon>
        <taxon>eudicotyledons</taxon>
        <taxon>Gunneridae</taxon>
        <taxon>Pentapetalae</taxon>
        <taxon>asterids</taxon>
        <taxon>lamiids</taxon>
        <taxon>Lamiales</taxon>
        <taxon>Orobanchaceae</taxon>
        <taxon>Rehmannieae</taxon>
        <taxon>Rehmannia</taxon>
    </lineage>
</organism>
<dbReference type="PANTHER" id="PTHR31062">
    <property type="entry name" value="XYLOGLUCAN ENDOTRANSGLUCOSYLASE/HYDROLASE PROTEIN 8-RELATED"/>
    <property type="match status" value="1"/>
</dbReference>
<dbReference type="Pfam" id="PF06955">
    <property type="entry name" value="XET_C"/>
    <property type="match status" value="1"/>
</dbReference>
<evidence type="ECO:0000256" key="7">
    <source>
        <dbReference type="ARBA" id="ARBA00023180"/>
    </source>
</evidence>
<evidence type="ECO:0000256" key="11">
    <source>
        <dbReference type="SAM" id="MobiDB-lite"/>
    </source>
</evidence>
<keyword evidence="7" id="KW-0325">Glycoprotein</keyword>
<keyword evidence="4" id="KW-0378">Hydrolase</keyword>
<protein>
    <recommendedName>
        <fullName evidence="2">xyloglucan:xyloglucosyl transferase</fullName>
        <ecNumber evidence="2">2.4.1.207</ecNumber>
    </recommendedName>
</protein>
<dbReference type="InterPro" id="IPR036920">
    <property type="entry name" value="Ribosomal_uL16_sf"/>
</dbReference>
<evidence type="ECO:0000256" key="5">
    <source>
        <dbReference type="ARBA" id="ARBA00022980"/>
    </source>
</evidence>
<evidence type="ECO:0000256" key="3">
    <source>
        <dbReference type="ARBA" id="ARBA00022679"/>
    </source>
</evidence>
<keyword evidence="3" id="KW-0808">Transferase</keyword>
<evidence type="ECO:0000256" key="1">
    <source>
        <dbReference type="ARBA" id="ARBA00008931"/>
    </source>
</evidence>
<dbReference type="NCBIfam" id="NF003239">
    <property type="entry name" value="PRK04199.1-4"/>
    <property type="match status" value="1"/>
</dbReference>
<dbReference type="InterPro" id="IPR046831">
    <property type="entry name" value="Calmodulin_bind_N"/>
</dbReference>
<dbReference type="Gene3D" id="3.90.1170.10">
    <property type="entry name" value="Ribosomal protein L10e/L16"/>
    <property type="match status" value="1"/>
</dbReference>
<dbReference type="Pfam" id="PF20452">
    <property type="entry name" value="Calmod_bind_C"/>
    <property type="match status" value="1"/>
</dbReference>
<dbReference type="InterPro" id="IPR008263">
    <property type="entry name" value="GH16_AS"/>
</dbReference>
<dbReference type="EC" id="2.4.1.207" evidence="2"/>
<evidence type="ECO:0000256" key="6">
    <source>
        <dbReference type="ARBA" id="ARBA00023157"/>
    </source>
</evidence>
<dbReference type="PROSITE" id="PS01034">
    <property type="entry name" value="GH16_1"/>
    <property type="match status" value="1"/>
</dbReference>
<keyword evidence="6" id="KW-1015">Disulfide bond</keyword>
<dbReference type="InterPro" id="IPR016180">
    <property type="entry name" value="Ribosomal_uL16_dom"/>
</dbReference>
<dbReference type="InterPro" id="IPR047873">
    <property type="entry name" value="Ribosomal_uL16"/>
</dbReference>
<name>A0ABR0WVI3_REHGL</name>
<comment type="caution">
    <text evidence="13">The sequence shown here is derived from an EMBL/GenBank/DDBJ whole genome shotgun (WGS) entry which is preliminary data.</text>
</comment>
<dbReference type="Pfam" id="PF07887">
    <property type="entry name" value="Calmodulin_bind"/>
    <property type="match status" value="1"/>
</dbReference>
<dbReference type="CDD" id="cd01433">
    <property type="entry name" value="Ribosomal_L16_L10e"/>
    <property type="match status" value="1"/>
</dbReference>
<accession>A0ABR0WVI3</accession>
<dbReference type="InterPro" id="IPR018255">
    <property type="entry name" value="Ribosomal_uL16_CS_euk_arc"/>
</dbReference>
<sequence>MGRRPARCYRQIKNKPYPKSRFCRGVPDPKIRIYDVGMKKKGVDEFPFCVHLVSWEKENVSSEALEAARIACNKYMTKSAGKDAFHLRVRVHPFHVLRINKMLSCAGADRLQTGMRGAFGKPQGTCARVAIGQVLLSVRCKDGNSHHAQEALRRAKFKFPGRQKIIVSRKCLSRRRHRSSAKLLSHFYFLLTHAIIEENPLIESQNNFAAGTLFYFNSAVHQTRYMERTNSMKGRGKRSLEGGGDEEQQESDKKRPALASVIVEALKVDSLQKLCSSLEPILRRVVSEEVERALAKLGPARLEGSWTSLFEGDFNNEDDEGWSQEEFDSHIVKEREGRRPLLTGDLLVTLKEGVGTIGDLTFTDNSSWIRSRKFRLGLKVASGYCEGVRIREAKTEAFNVKDHRGELYKKHYPPALSDDVWRLEKIGKDGSFHKRLNNSGIYTVEDFLRLVVRDSQKLRSILGSGMSNKMWDALIEHAKTCVLSGKLYVYYPDDTRNVGVVFNNIYELSGLIANDQYYPEDSLSDSQKVHVDTWVKKAYDNWTQVVEYDGKSLLNFKQVKKSSTSRSDFPLGTMNYSHSLENQLPPQRLPESIPSETSSVNQSMLIGGPSYNDNMTARYSTQSPLITSTSRNQFELASFTHHDPQVHPNQIQNATYDNNKVDLALGPFEDWSTNRNKGVVDDFLSEEEIRMRSHEMLENEDMQHLLRLFSMGGHASVNVPEDGFSFPSYMPSPSPGFSYGEDRTRSGKAVAGWLKIKAAMRWGIFIRKKAAERRARIVDFMQTSAANFYQDFDVTWGDGRAKILNNGELLTLSLDKISGSGFQSKNEYLFGKIDMQLKLVPGNSAGTVTAYYLSSQGPTHDEIDFEFLGNLSGDPYILHTNVFSQGKGNREQQFYLWFDPTADFHTYSILWNPQRIIFSVDGTPIREFKNSESVGVSYPKNQAMRIYSSLWNADDWATRGGLVKTDWSHAPFTASYRNFNAQACVWSSGSSSCNSNSWLNEEMDVTSQERLKWVQKNYMIYNYCADSKRFPQGYPPECALNTTS</sequence>
<comment type="similarity">
    <text evidence="1">Belongs to the universal ribosomal protein uL16 family.</text>
</comment>
<evidence type="ECO:0000256" key="8">
    <source>
        <dbReference type="ARBA" id="ARBA00023274"/>
    </source>
</evidence>
<evidence type="ECO:0000313" key="14">
    <source>
        <dbReference type="Proteomes" id="UP001318860"/>
    </source>
</evidence>
<comment type="catalytic activity">
    <reaction evidence="10">
        <text>breaks a beta-(1-&gt;4) bond in the backbone of a xyloglucan and transfers the xyloglucanyl segment on to O-4 of the non-reducing terminal glucose residue of an acceptor, which can be a xyloglucan or an oligosaccharide of xyloglucan.</text>
        <dbReference type="EC" id="2.4.1.207"/>
    </reaction>
</comment>
<evidence type="ECO:0000256" key="10">
    <source>
        <dbReference type="ARBA" id="ARBA00034022"/>
    </source>
</evidence>
<keyword evidence="8" id="KW-0687">Ribonucleoprotein</keyword>
<evidence type="ECO:0000259" key="12">
    <source>
        <dbReference type="PROSITE" id="PS51762"/>
    </source>
</evidence>
<dbReference type="InterPro" id="IPR001197">
    <property type="entry name" value="Ribosomal_uL16_euk_arch"/>
</dbReference>
<dbReference type="Pfam" id="PF00252">
    <property type="entry name" value="Ribosomal_L16"/>
    <property type="match status" value="1"/>
</dbReference>
<dbReference type="InterPro" id="IPR016455">
    <property type="entry name" value="XTH"/>
</dbReference>
<dbReference type="InterPro" id="IPR010713">
    <property type="entry name" value="XET_C"/>
</dbReference>
<proteinExistence type="inferred from homology"/>
<dbReference type="InterPro" id="IPR000757">
    <property type="entry name" value="Beta-glucanase-like"/>
</dbReference>
<reference evidence="13 14" key="1">
    <citation type="journal article" date="2021" name="Comput. Struct. Biotechnol. J.">
        <title>De novo genome assembly of the potent medicinal plant Rehmannia glutinosa using nanopore technology.</title>
        <authorList>
            <person name="Ma L."/>
            <person name="Dong C."/>
            <person name="Song C."/>
            <person name="Wang X."/>
            <person name="Zheng X."/>
            <person name="Niu Y."/>
            <person name="Chen S."/>
            <person name="Feng W."/>
        </authorList>
    </citation>
    <scope>NUCLEOTIDE SEQUENCE [LARGE SCALE GENOMIC DNA]</scope>
    <source>
        <strain evidence="13">DH-2019</strain>
    </source>
</reference>
<dbReference type="SUPFAM" id="SSF49899">
    <property type="entry name" value="Concanavalin A-like lectins/glucanases"/>
    <property type="match status" value="1"/>
</dbReference>
<evidence type="ECO:0000256" key="2">
    <source>
        <dbReference type="ARBA" id="ARBA00012152"/>
    </source>
</evidence>
<evidence type="ECO:0000313" key="13">
    <source>
        <dbReference type="EMBL" id="KAK6151477.1"/>
    </source>
</evidence>
<dbReference type="Pfam" id="PF20451">
    <property type="entry name" value="Calmod_bind_M"/>
    <property type="match status" value="1"/>
</dbReference>
<dbReference type="InterPro" id="IPR013320">
    <property type="entry name" value="ConA-like_dom_sf"/>
</dbReference>
<dbReference type="CDD" id="cd02176">
    <property type="entry name" value="GH16_XET"/>
    <property type="match status" value="1"/>
</dbReference>
<feature type="region of interest" description="Disordered" evidence="11">
    <location>
        <begin position="580"/>
        <end position="601"/>
    </location>
</feature>
<evidence type="ECO:0000256" key="4">
    <source>
        <dbReference type="ARBA" id="ARBA00022801"/>
    </source>
</evidence>
<evidence type="ECO:0000256" key="9">
    <source>
        <dbReference type="ARBA" id="ARBA00023295"/>
    </source>
</evidence>
<dbReference type="InterPro" id="IPR046830">
    <property type="entry name" value="Calmod_bind_M"/>
</dbReference>
<keyword evidence="9" id="KW-0326">Glycosidase</keyword>
<dbReference type="Proteomes" id="UP001318860">
    <property type="component" value="Unassembled WGS sequence"/>
</dbReference>
<feature type="domain" description="GH16" evidence="12">
    <location>
        <begin position="782"/>
        <end position="976"/>
    </location>
</feature>
<dbReference type="EMBL" id="JABTTQ020000007">
    <property type="protein sequence ID" value="KAK6151477.1"/>
    <property type="molecule type" value="Genomic_DNA"/>
</dbReference>
<dbReference type="SUPFAM" id="SSF54686">
    <property type="entry name" value="Ribosomal protein L16p/L10e"/>
    <property type="match status" value="1"/>
</dbReference>
<keyword evidence="14" id="KW-1185">Reference proteome</keyword>
<feature type="region of interest" description="Disordered" evidence="11">
    <location>
        <begin position="228"/>
        <end position="254"/>
    </location>
</feature>
<keyword evidence="5" id="KW-0689">Ribosomal protein</keyword>